<comment type="caution">
    <text evidence="1">The sequence shown here is derived from an EMBL/GenBank/DDBJ whole genome shotgun (WGS) entry which is preliminary data.</text>
</comment>
<dbReference type="EMBL" id="JACHIW010000001">
    <property type="protein sequence ID" value="MBB5155489.1"/>
    <property type="molecule type" value="Genomic_DNA"/>
</dbReference>
<dbReference type="AlphaFoldDB" id="A0A840QA98"/>
<reference evidence="1 2" key="1">
    <citation type="submission" date="2020-08" db="EMBL/GenBank/DDBJ databases">
        <title>Sequencing the genomes of 1000 actinobacteria strains.</title>
        <authorList>
            <person name="Klenk H.-P."/>
        </authorList>
    </citation>
    <scope>NUCLEOTIDE SEQUENCE [LARGE SCALE GENOMIC DNA]</scope>
    <source>
        <strain evidence="1 2">DSM 45584</strain>
    </source>
</reference>
<organism evidence="1 2">
    <name type="scientific">Saccharopolyspora phatthalungensis</name>
    <dbReference type="NCBI Taxonomy" id="664693"/>
    <lineage>
        <taxon>Bacteria</taxon>
        <taxon>Bacillati</taxon>
        <taxon>Actinomycetota</taxon>
        <taxon>Actinomycetes</taxon>
        <taxon>Pseudonocardiales</taxon>
        <taxon>Pseudonocardiaceae</taxon>
        <taxon>Saccharopolyspora</taxon>
    </lineage>
</organism>
<evidence type="ECO:0000313" key="1">
    <source>
        <dbReference type="EMBL" id="MBB5155489.1"/>
    </source>
</evidence>
<keyword evidence="2" id="KW-1185">Reference proteome</keyword>
<dbReference type="RefSeq" id="WP_184726816.1">
    <property type="nucleotide sequence ID" value="NZ_JACHIW010000001.1"/>
</dbReference>
<name>A0A840QA98_9PSEU</name>
<sequence length="114" mass="12103">MAHNSFTVDVGALQSAESGIRDAVAVLGEMAGWGMAASGKQGKGLVEYLLQSGDIGHGELTRALLQFGESWEFGVRYLVEDGYAAADALGEARVAYQQLDAEAEQRLVAALRED</sequence>
<proteinExistence type="predicted"/>
<gene>
    <name evidence="1" type="ORF">BJ970_003023</name>
</gene>
<dbReference type="Proteomes" id="UP000584374">
    <property type="component" value="Unassembled WGS sequence"/>
</dbReference>
<evidence type="ECO:0000313" key="2">
    <source>
        <dbReference type="Proteomes" id="UP000584374"/>
    </source>
</evidence>
<protein>
    <submittedName>
        <fullName evidence="1">Uncharacterized protein</fullName>
    </submittedName>
</protein>
<accession>A0A840QA98</accession>